<evidence type="ECO:0000256" key="1">
    <source>
        <dbReference type="ARBA" id="ARBA00022676"/>
    </source>
</evidence>
<dbReference type="InterPro" id="IPR001296">
    <property type="entry name" value="Glyco_trans_1"/>
</dbReference>
<evidence type="ECO:0000313" key="4">
    <source>
        <dbReference type="EMBL" id="PTL54846.1"/>
    </source>
</evidence>
<dbReference type="Proteomes" id="UP000240739">
    <property type="component" value="Unassembled WGS sequence"/>
</dbReference>
<accession>A0A2T4UCB4</accession>
<keyword evidence="5" id="KW-1185">Reference proteome</keyword>
<comment type="caution">
    <text evidence="4">The sequence shown here is derived from an EMBL/GenBank/DDBJ whole genome shotgun (WGS) entry which is preliminary data.</text>
</comment>
<keyword evidence="2" id="KW-0808">Transferase</keyword>
<dbReference type="RefSeq" id="WP_107570946.1">
    <property type="nucleotide sequence ID" value="NZ_PYYB01000004.1"/>
</dbReference>
<dbReference type="SUPFAM" id="SSF53756">
    <property type="entry name" value="UDP-Glycosyltransferase/glycogen phosphorylase"/>
    <property type="match status" value="1"/>
</dbReference>
<evidence type="ECO:0000256" key="2">
    <source>
        <dbReference type="ARBA" id="ARBA00022679"/>
    </source>
</evidence>
<protein>
    <recommendedName>
        <fullName evidence="3">Glycosyl transferase family 1 domain-containing protein</fullName>
    </recommendedName>
</protein>
<feature type="domain" description="Glycosyl transferase family 1" evidence="3">
    <location>
        <begin position="192"/>
        <end position="362"/>
    </location>
</feature>
<dbReference type="AlphaFoldDB" id="A0A2T4UCB4"/>
<dbReference type="OrthoDB" id="9808602at2"/>
<keyword evidence="1" id="KW-0328">Glycosyltransferase</keyword>
<proteinExistence type="predicted"/>
<organism evidence="4 5">
    <name type="scientific">Paraconexibacter algicola</name>
    <dbReference type="NCBI Taxonomy" id="2133960"/>
    <lineage>
        <taxon>Bacteria</taxon>
        <taxon>Bacillati</taxon>
        <taxon>Actinomycetota</taxon>
        <taxon>Thermoleophilia</taxon>
        <taxon>Solirubrobacterales</taxon>
        <taxon>Paraconexibacteraceae</taxon>
        <taxon>Paraconexibacter</taxon>
    </lineage>
</organism>
<evidence type="ECO:0000259" key="3">
    <source>
        <dbReference type="Pfam" id="PF00534"/>
    </source>
</evidence>
<dbReference type="EMBL" id="PYYB01000004">
    <property type="protein sequence ID" value="PTL54846.1"/>
    <property type="molecule type" value="Genomic_DNA"/>
</dbReference>
<dbReference type="PANTHER" id="PTHR12526:SF510">
    <property type="entry name" value="D-INOSITOL 3-PHOSPHATE GLYCOSYLTRANSFERASE"/>
    <property type="match status" value="1"/>
</dbReference>
<reference evidence="4 5" key="1">
    <citation type="submission" date="2018-03" db="EMBL/GenBank/DDBJ databases">
        <title>Aquarubrobacter algicola gen. nov., sp. nov., a novel actinobacterium isolated from shallow eutrophic lake during the end of cyanobacterial harmful algal blooms.</title>
        <authorList>
            <person name="Chun S.J."/>
        </authorList>
    </citation>
    <scope>NUCLEOTIDE SEQUENCE [LARGE SCALE GENOMIC DNA]</scope>
    <source>
        <strain evidence="4 5">Seoho-28</strain>
    </source>
</reference>
<dbReference type="Pfam" id="PF00534">
    <property type="entry name" value="Glycos_transf_1"/>
    <property type="match status" value="1"/>
</dbReference>
<sequence>MTASAGEARSARPGPEPVPVLFVSSHAQLGGGEGYLRSIVEGLGPAWCAGIVSLHDGPFVQRLRDGGHEVTVLPAEGRTSVLGAARRLRGELRRTRPAVVHANGIKAALVAVLARGVGGPPVVWLKYDFGWDGAMAAFVALRSRMVVGISGAVNETFGRLTRRRARVVYAGVPEYPDAEAQGPRALAAVMDRPADGPVIALSGRLCPGKGQTDMVAAMPTVLARHPDATLLLLGVEDSFYPGYRATLEEQARGLGVHDAVCFARLAGHMPAEAVSVVSACDVLVQPSRLQERGGWREGFGLAVVEAMQVGTPVVAYANGALPEVVGDVGVVVPEGDHVALGTAVADLLDDPERARALVAAARVRERERYRLDRVIAQMADCYVEAAR</sequence>
<evidence type="ECO:0000313" key="5">
    <source>
        <dbReference type="Proteomes" id="UP000240739"/>
    </source>
</evidence>
<dbReference type="Gene3D" id="3.40.50.2000">
    <property type="entry name" value="Glycogen Phosphorylase B"/>
    <property type="match status" value="2"/>
</dbReference>
<dbReference type="CDD" id="cd03801">
    <property type="entry name" value="GT4_PimA-like"/>
    <property type="match status" value="1"/>
</dbReference>
<name>A0A2T4UCB4_9ACTN</name>
<dbReference type="GO" id="GO:0016757">
    <property type="term" value="F:glycosyltransferase activity"/>
    <property type="evidence" value="ECO:0007669"/>
    <property type="project" value="UniProtKB-KW"/>
</dbReference>
<dbReference type="PANTHER" id="PTHR12526">
    <property type="entry name" value="GLYCOSYLTRANSFERASE"/>
    <property type="match status" value="1"/>
</dbReference>
<gene>
    <name evidence="4" type="ORF">C7Y72_19880</name>
</gene>